<reference evidence="2" key="1">
    <citation type="submission" date="2012-11" db="EMBL/GenBank/DDBJ databases">
        <authorList>
            <person name="Lucero-Rivera Y.E."/>
            <person name="Tovar-Ramirez D."/>
        </authorList>
    </citation>
    <scope>NUCLEOTIDE SEQUENCE [LARGE SCALE GENOMIC DNA]</scope>
    <source>
        <strain evidence="2">Araruama</strain>
    </source>
</reference>
<accession>A0A1V1P0T6</accession>
<evidence type="ECO:0000313" key="1">
    <source>
        <dbReference type="EMBL" id="ETR68479.1"/>
    </source>
</evidence>
<evidence type="ECO:0000313" key="2">
    <source>
        <dbReference type="Proteomes" id="UP000189670"/>
    </source>
</evidence>
<sequence length="261" mass="30247">MVDLRITQQQLNRYLWTAEISQLYTVEALDNRYPEGTELIGDTLNYLKATAFYKNNQGHLKYRGTVKETTTQITENMPYLYRSVLTYFASAFENYLVQRISPLLKKKTRGWGPYYKSLDLIELRESNYPVPIDTIISADFCRLIRNSLVHPPFELPKNKKSKMVIEAKKRFTSELKDTGWWKEGTEIVVNSAVGQLIGGVTNHVKQSPEQPPELFFALFNFTTLDKLAFQIEEALMDSEATEDFWVHRKSGAVRRKELSVD</sequence>
<gene>
    <name evidence="1" type="ORF">OMM_04535</name>
</gene>
<name>A0A1V1P0T6_9BACT</name>
<protein>
    <submittedName>
        <fullName evidence="1">Uncharacterized protein</fullName>
    </submittedName>
</protein>
<dbReference type="Proteomes" id="UP000189670">
    <property type="component" value="Unassembled WGS sequence"/>
</dbReference>
<comment type="caution">
    <text evidence="1">The sequence shown here is derived from an EMBL/GenBank/DDBJ whole genome shotgun (WGS) entry which is preliminary data.</text>
</comment>
<dbReference type="EMBL" id="ATBP01000936">
    <property type="protein sequence ID" value="ETR68479.1"/>
    <property type="molecule type" value="Genomic_DNA"/>
</dbReference>
<organism evidence="1 2">
    <name type="scientific">Candidatus Magnetoglobus multicellularis str. Araruama</name>
    <dbReference type="NCBI Taxonomy" id="890399"/>
    <lineage>
        <taxon>Bacteria</taxon>
        <taxon>Pseudomonadati</taxon>
        <taxon>Thermodesulfobacteriota</taxon>
        <taxon>Desulfobacteria</taxon>
        <taxon>Desulfobacterales</taxon>
        <taxon>Desulfobacteraceae</taxon>
        <taxon>Candidatus Magnetoglobus</taxon>
    </lineage>
</organism>
<proteinExistence type="predicted"/>
<dbReference type="AlphaFoldDB" id="A0A1V1P0T6"/>